<dbReference type="PIRSF" id="PIRSF038925">
    <property type="entry name" value="AMP-prot_trans"/>
    <property type="match status" value="1"/>
</dbReference>
<dbReference type="EMBL" id="UGSS01000002">
    <property type="protein sequence ID" value="SUB33498.1"/>
    <property type="molecule type" value="Genomic_DNA"/>
</dbReference>
<dbReference type="Proteomes" id="UP000254280">
    <property type="component" value="Unassembled WGS sequence"/>
</dbReference>
<evidence type="ECO:0000256" key="4">
    <source>
        <dbReference type="PIRSR" id="PIRSR640198-2"/>
    </source>
</evidence>
<accession>A0A379B5E8</accession>
<dbReference type="PANTHER" id="PTHR13504:SF38">
    <property type="entry name" value="FIDO DOMAIN-CONTAINING PROTEIN"/>
    <property type="match status" value="1"/>
</dbReference>
<keyword evidence="1" id="KW-0808">Transferase</keyword>
<keyword evidence="1 2" id="KW-0547">Nucleotide-binding</keyword>
<dbReference type="InterPro" id="IPR040198">
    <property type="entry name" value="Fido_containing"/>
</dbReference>
<sequence length="410" mass="47059">MNAYFKEIHLLKISTSVILSSSEVCKGIYMSECQKIETFVSGRWQNRYQYKSFEPTKVNTGWIWEEPQINTQLEKAMKALGELNAFSLIVPDVDLFIQMHVTKEAQTSSKIEGTQTQLDEALMPEEQIQPEKRDDWREVQNYVKAMNQAVASLQYLPLSNRLLQETHCTLLSGARGKNKLPGEFRCSQNWIGGSSLSDAAFIPPHYENVPELMGDLELFWHNETIFVPHLIRIAISHYQFETIHPFLDGNGRIGRLLIPLYLISHQILDKPSFYISDFFERNRASYYDALMAVRLRGDLLHWVLFFLNGVEETAKRGCAVFREILSLREEMQVKVLSMGKRAELANQCLKLLYTNPIQTAQSVEKALGVSPATATSLLKEFEKQGILNEITGGKRGRMYAFERYLAIFLK</sequence>
<dbReference type="GO" id="GO:0042803">
    <property type="term" value="F:protein homodimerization activity"/>
    <property type="evidence" value="ECO:0007669"/>
    <property type="project" value="UniProtKB-UniRule"/>
</dbReference>
<evidence type="ECO:0000256" key="3">
    <source>
        <dbReference type="PIRSR" id="PIRSR640198-1"/>
    </source>
</evidence>
<keyword evidence="1 2" id="KW-0067">ATP-binding</keyword>
<dbReference type="GO" id="GO:0000287">
    <property type="term" value="F:magnesium ion binding"/>
    <property type="evidence" value="ECO:0007669"/>
    <property type="project" value="UniProtKB-UniRule"/>
</dbReference>
<comment type="function">
    <text evidence="1">Adenylyltransferase that mediates the addition of adenosine 5'-monophosphate (AMP) to specific residues of target proteins.</text>
</comment>
<keyword evidence="7" id="KW-1185">Reference proteome</keyword>
<dbReference type="GO" id="GO:0070733">
    <property type="term" value="F:AMPylase activity"/>
    <property type="evidence" value="ECO:0007669"/>
    <property type="project" value="UniProtKB-UniRule"/>
</dbReference>
<dbReference type="InterPro" id="IPR003812">
    <property type="entry name" value="Fido"/>
</dbReference>
<name>A0A379B5E8_9PAST</name>
<dbReference type="AlphaFoldDB" id="A0A379B5E8"/>
<keyword evidence="1" id="KW-0548">Nucleotidyltransferase</keyword>
<dbReference type="Gene3D" id="1.10.3290.10">
    <property type="entry name" value="Fido-like domain"/>
    <property type="match status" value="1"/>
</dbReference>
<proteinExistence type="predicted"/>
<feature type="binding site" evidence="2">
    <location>
        <position position="286"/>
    </location>
    <ligand>
        <name>ATP</name>
        <dbReference type="ChEBI" id="CHEBI:30616"/>
    </ligand>
</feature>
<organism evidence="6 7">
    <name type="scientific">[Pasteurella] mairii</name>
    <dbReference type="NCBI Taxonomy" id="757"/>
    <lineage>
        <taxon>Bacteria</taxon>
        <taxon>Pseudomonadati</taxon>
        <taxon>Pseudomonadota</taxon>
        <taxon>Gammaproteobacteria</taxon>
        <taxon>Pasteurellales</taxon>
        <taxon>Pasteurellaceae</taxon>
    </lineage>
</organism>
<comment type="catalytic activity">
    <reaction evidence="1">
        <text>L-threonyl-[protein] + ATP = 3-O-(5'-adenylyl)-L-threonyl-[protein] + diphosphate</text>
        <dbReference type="Rhea" id="RHEA:54292"/>
        <dbReference type="Rhea" id="RHEA-COMP:11060"/>
        <dbReference type="Rhea" id="RHEA-COMP:13847"/>
        <dbReference type="ChEBI" id="CHEBI:30013"/>
        <dbReference type="ChEBI" id="CHEBI:30616"/>
        <dbReference type="ChEBI" id="CHEBI:33019"/>
        <dbReference type="ChEBI" id="CHEBI:138113"/>
        <dbReference type="EC" id="2.7.7.108"/>
    </reaction>
</comment>
<evidence type="ECO:0000313" key="7">
    <source>
        <dbReference type="Proteomes" id="UP000254280"/>
    </source>
</evidence>
<dbReference type="PANTHER" id="PTHR13504">
    <property type="entry name" value="FIDO DOMAIN-CONTAINING PROTEIN DDB_G0283145"/>
    <property type="match status" value="1"/>
</dbReference>
<dbReference type="InterPro" id="IPR025758">
    <property type="entry name" value="Fic/DOC_N"/>
</dbReference>
<evidence type="ECO:0000313" key="6">
    <source>
        <dbReference type="EMBL" id="SUB33498.1"/>
    </source>
</evidence>
<feature type="active site" evidence="3">
    <location>
        <position position="244"/>
    </location>
</feature>
<protein>
    <recommendedName>
        <fullName evidence="1">Protein adenylyltransferase</fullName>
        <ecNumber evidence="1">2.7.7.108</ecNumber>
    </recommendedName>
    <alternativeName>
        <fullName evidence="1">AMPylator</fullName>
    </alternativeName>
</protein>
<feature type="domain" description="Fido" evidence="5">
    <location>
        <begin position="158"/>
        <end position="308"/>
    </location>
</feature>
<dbReference type="SUPFAM" id="SSF46785">
    <property type="entry name" value="Winged helix' DNA-binding domain"/>
    <property type="match status" value="1"/>
</dbReference>
<dbReference type="InterPro" id="IPR026287">
    <property type="entry name" value="SoFic-like"/>
</dbReference>
<dbReference type="PROSITE" id="PS51459">
    <property type="entry name" value="FIDO"/>
    <property type="match status" value="1"/>
</dbReference>
<dbReference type="InterPro" id="IPR036597">
    <property type="entry name" value="Fido-like_dom_sf"/>
</dbReference>
<dbReference type="EC" id="2.7.7.108" evidence="1"/>
<dbReference type="Pfam" id="PF02661">
    <property type="entry name" value="Fic"/>
    <property type="match status" value="1"/>
</dbReference>
<evidence type="ECO:0000256" key="2">
    <source>
        <dbReference type="PIRSR" id="PIRSR038925-1"/>
    </source>
</evidence>
<dbReference type="InterPro" id="IPR036390">
    <property type="entry name" value="WH_DNA-bd_sf"/>
</dbReference>
<feature type="binding site" evidence="2">
    <location>
        <position position="112"/>
    </location>
    <ligand>
        <name>ATP</name>
        <dbReference type="ChEBI" id="CHEBI:30616"/>
    </ligand>
</feature>
<evidence type="ECO:0000259" key="5">
    <source>
        <dbReference type="PROSITE" id="PS51459"/>
    </source>
</evidence>
<dbReference type="GO" id="GO:0005524">
    <property type="term" value="F:ATP binding"/>
    <property type="evidence" value="ECO:0007669"/>
    <property type="project" value="UniProtKB-UniRule"/>
</dbReference>
<feature type="binding site" evidence="4">
    <location>
        <begin position="286"/>
        <end position="287"/>
    </location>
    <ligand>
        <name>ATP</name>
        <dbReference type="ChEBI" id="CHEBI:30616"/>
    </ligand>
</feature>
<feature type="binding site" evidence="4">
    <location>
        <begin position="248"/>
        <end position="255"/>
    </location>
    <ligand>
        <name>ATP</name>
        <dbReference type="ChEBI" id="CHEBI:30616"/>
    </ligand>
</feature>
<reference evidence="6 7" key="1">
    <citation type="submission" date="2018-06" db="EMBL/GenBank/DDBJ databases">
        <authorList>
            <consortium name="Pathogen Informatics"/>
            <person name="Doyle S."/>
        </authorList>
    </citation>
    <scope>NUCLEOTIDE SEQUENCE [LARGE SCALE GENOMIC DNA]</scope>
    <source>
        <strain evidence="6 7">NCTC10699</strain>
    </source>
</reference>
<dbReference type="SUPFAM" id="SSF140931">
    <property type="entry name" value="Fic-like"/>
    <property type="match status" value="1"/>
</dbReference>
<comment type="catalytic activity">
    <reaction evidence="1">
        <text>L-tyrosyl-[protein] + ATP = O-(5'-adenylyl)-L-tyrosyl-[protein] + diphosphate</text>
        <dbReference type="Rhea" id="RHEA:54288"/>
        <dbReference type="Rhea" id="RHEA-COMP:10136"/>
        <dbReference type="Rhea" id="RHEA-COMP:13846"/>
        <dbReference type="ChEBI" id="CHEBI:30616"/>
        <dbReference type="ChEBI" id="CHEBI:33019"/>
        <dbReference type="ChEBI" id="CHEBI:46858"/>
        <dbReference type="ChEBI" id="CHEBI:83624"/>
        <dbReference type="EC" id="2.7.7.108"/>
    </reaction>
</comment>
<feature type="binding site" evidence="2">
    <location>
        <position position="244"/>
    </location>
    <ligand>
        <name>ATP</name>
        <dbReference type="ChEBI" id="CHEBI:30616"/>
    </ligand>
</feature>
<dbReference type="Pfam" id="PF13784">
    <property type="entry name" value="Fic_N"/>
    <property type="match status" value="1"/>
</dbReference>
<gene>
    <name evidence="6" type="ORF">NCTC10699_01118</name>
</gene>
<comment type="subunit">
    <text evidence="1">Homodimer.</text>
</comment>
<feature type="binding site" evidence="2">
    <location>
        <begin position="249"/>
        <end position="255"/>
    </location>
    <ligand>
        <name>ATP</name>
        <dbReference type="ChEBI" id="CHEBI:30616"/>
    </ligand>
</feature>
<evidence type="ECO:0000256" key="1">
    <source>
        <dbReference type="PIRNR" id="PIRNR038925"/>
    </source>
</evidence>